<reference evidence="2 3" key="2">
    <citation type="journal article" date="2023" name="Plant Pathol.">
        <title>Dismantling and reorganizing Pseudomonas marginalis sensu#lato.</title>
        <authorList>
            <person name="Sawada H."/>
            <person name="Fujikawa T."/>
            <person name="Satou M."/>
        </authorList>
    </citation>
    <scope>NUCLEOTIDE SEQUENCE [LARGE SCALE GENOMIC DNA]</scope>
    <source>
        <strain evidence="2 3">MAFF 311096</strain>
    </source>
</reference>
<protein>
    <submittedName>
        <fullName evidence="2">Beta-lactamase family protein</fullName>
    </submittedName>
</protein>
<accession>A0ABS8QPU4</accession>
<dbReference type="Gene3D" id="3.40.710.10">
    <property type="entry name" value="DD-peptidase/beta-lactamase superfamily"/>
    <property type="match status" value="1"/>
</dbReference>
<reference evidence="2 3" key="1">
    <citation type="journal article" date="2022" name="Int. J. Syst. Evol. Microbiol.">
        <title>Pseudomonas petroselini sp. nov., a pathogen causing bacterial rot of parsley in Japan.</title>
        <authorList>
            <person name="Sawada H."/>
            <person name="Fujikawa T."/>
            <person name="Osada S."/>
            <person name="Satou M."/>
        </authorList>
    </citation>
    <scope>NUCLEOTIDE SEQUENCE [LARGE SCALE GENOMIC DNA]</scope>
    <source>
        <strain evidence="2 3">MAFF 311096</strain>
    </source>
</reference>
<sequence>MSGMNSDRLARIEPFLQEQYVGAGKLPMADILIARGGETVYRATLGQARADGTPLRHDAIYRIASMTKPITSIAFMQLVEEGKVALDDPVARVIPEFANLGVYSGGGGTAPFAPVKHCAPMRMVDLMSHMSGLTYGFQNRTSIDAAYRKTLPDGDRSMDGFDWFIAELARLPLEFAPGTGWNYSVATDVLGVVISRIENKPLGEVLRERIFAPLGMFDTGFQIPEHQRARLTDCWAYAPGKPLKLIDRATESNLATPARFEGGGSGLVSTTADYHRFCQMLIGRGVLDGVRIISPKTLDLMTRNHLPGGSDLAVVSQSLFSEAGNSGTGFGLGFAMTLDPVRALIPGSEGEYFWGGMYSTAFFVDPVERLHMVFMTQLAPSSDPIRRQLKTLIYSAIEQSYA</sequence>
<dbReference type="Proteomes" id="UP001154922">
    <property type="component" value="Unassembled WGS sequence"/>
</dbReference>
<gene>
    <name evidence="2" type="ORF">LRQ20_04980</name>
</gene>
<evidence type="ECO:0000313" key="2">
    <source>
        <dbReference type="EMBL" id="MCD7037685.1"/>
    </source>
</evidence>
<dbReference type="PANTHER" id="PTHR43283:SF3">
    <property type="entry name" value="BETA-LACTAMASE FAMILY PROTEIN (AFU_ORTHOLOGUE AFUA_5G07500)"/>
    <property type="match status" value="1"/>
</dbReference>
<comment type="caution">
    <text evidence="2">The sequence shown here is derived from an EMBL/GenBank/DDBJ whole genome shotgun (WGS) entry which is preliminary data.</text>
</comment>
<dbReference type="Pfam" id="PF00144">
    <property type="entry name" value="Beta-lactamase"/>
    <property type="match status" value="1"/>
</dbReference>
<dbReference type="InterPro" id="IPR012338">
    <property type="entry name" value="Beta-lactam/transpept-like"/>
</dbReference>
<dbReference type="InterPro" id="IPR050789">
    <property type="entry name" value="Diverse_Enzym_Activities"/>
</dbReference>
<name>A0ABS8QPU4_9PSED</name>
<proteinExistence type="predicted"/>
<organism evidence="2 3">
    <name type="scientific">Pseudomonas petroselini</name>
    <dbReference type="NCBI Taxonomy" id="2899822"/>
    <lineage>
        <taxon>Bacteria</taxon>
        <taxon>Pseudomonadati</taxon>
        <taxon>Pseudomonadota</taxon>
        <taxon>Gammaproteobacteria</taxon>
        <taxon>Pseudomonadales</taxon>
        <taxon>Pseudomonadaceae</taxon>
        <taxon>Pseudomonas</taxon>
    </lineage>
</organism>
<evidence type="ECO:0000313" key="3">
    <source>
        <dbReference type="Proteomes" id="UP001154922"/>
    </source>
</evidence>
<keyword evidence="3" id="KW-1185">Reference proteome</keyword>
<dbReference type="PANTHER" id="PTHR43283">
    <property type="entry name" value="BETA-LACTAMASE-RELATED"/>
    <property type="match status" value="1"/>
</dbReference>
<dbReference type="SUPFAM" id="SSF56601">
    <property type="entry name" value="beta-lactamase/transpeptidase-like"/>
    <property type="match status" value="1"/>
</dbReference>
<dbReference type="EMBL" id="JAJOZI010000023">
    <property type="protein sequence ID" value="MCD7037685.1"/>
    <property type="molecule type" value="Genomic_DNA"/>
</dbReference>
<dbReference type="RefSeq" id="WP_231807862.1">
    <property type="nucleotide sequence ID" value="NZ_CP173614.1"/>
</dbReference>
<dbReference type="InterPro" id="IPR001466">
    <property type="entry name" value="Beta-lactam-related"/>
</dbReference>
<feature type="domain" description="Beta-lactamase-related" evidence="1">
    <location>
        <begin position="18"/>
        <end position="387"/>
    </location>
</feature>
<evidence type="ECO:0000259" key="1">
    <source>
        <dbReference type="Pfam" id="PF00144"/>
    </source>
</evidence>